<accession>A0AAD9MW58</accession>
<evidence type="ECO:0000313" key="1">
    <source>
        <dbReference type="EMBL" id="KAK2147670.1"/>
    </source>
</evidence>
<dbReference type="Proteomes" id="UP001208570">
    <property type="component" value="Unassembled WGS sequence"/>
</dbReference>
<gene>
    <name evidence="1" type="ORF">LSH36_542g02039</name>
</gene>
<proteinExistence type="predicted"/>
<dbReference type="AlphaFoldDB" id="A0AAD9MW58"/>
<dbReference type="EMBL" id="JAODUP010000542">
    <property type="protein sequence ID" value="KAK2147670.1"/>
    <property type="molecule type" value="Genomic_DNA"/>
</dbReference>
<comment type="caution">
    <text evidence="1">The sequence shown here is derived from an EMBL/GenBank/DDBJ whole genome shotgun (WGS) entry which is preliminary data.</text>
</comment>
<reference evidence="1" key="1">
    <citation type="journal article" date="2023" name="Mol. Biol. Evol.">
        <title>Third-Generation Sequencing Reveals the Adaptive Role of the Epigenome in Three Deep-Sea Polychaetes.</title>
        <authorList>
            <person name="Perez M."/>
            <person name="Aroh O."/>
            <person name="Sun Y."/>
            <person name="Lan Y."/>
            <person name="Juniper S.K."/>
            <person name="Young C.R."/>
            <person name="Angers B."/>
            <person name="Qian P.Y."/>
        </authorList>
    </citation>
    <scope>NUCLEOTIDE SEQUENCE</scope>
    <source>
        <strain evidence="1">P08H-3</strain>
    </source>
</reference>
<organism evidence="1 2">
    <name type="scientific">Paralvinella palmiformis</name>
    <dbReference type="NCBI Taxonomy" id="53620"/>
    <lineage>
        <taxon>Eukaryota</taxon>
        <taxon>Metazoa</taxon>
        <taxon>Spiralia</taxon>
        <taxon>Lophotrochozoa</taxon>
        <taxon>Annelida</taxon>
        <taxon>Polychaeta</taxon>
        <taxon>Sedentaria</taxon>
        <taxon>Canalipalpata</taxon>
        <taxon>Terebellida</taxon>
        <taxon>Terebelliformia</taxon>
        <taxon>Alvinellidae</taxon>
        <taxon>Paralvinella</taxon>
    </lineage>
</organism>
<evidence type="ECO:0000313" key="2">
    <source>
        <dbReference type="Proteomes" id="UP001208570"/>
    </source>
</evidence>
<sequence length="119" mass="13391">MTILSSLQTSRYFRSCTCDPNDFDATDCREIQNKIFMHACVTEHGGVPNPPWHRHASAQQGAPSPEELEAIEQSLDRELSCIGVRQLCLKNIQCHEAFKTFQDACAMKRDTGMCVATDR</sequence>
<protein>
    <submittedName>
        <fullName evidence="1">Uncharacterized protein</fullName>
    </submittedName>
</protein>
<keyword evidence="2" id="KW-1185">Reference proteome</keyword>
<name>A0AAD9MW58_9ANNE</name>